<dbReference type="EMBL" id="ANHY01000019">
    <property type="protein sequence ID" value="EKV27545.1"/>
    <property type="molecule type" value="Genomic_DNA"/>
</dbReference>
<dbReference type="RefSeq" id="WP_009542047.1">
    <property type="nucleotide sequence ID" value="NZ_ANHY01000019.1"/>
</dbReference>
<accession>K9GNK4</accession>
<dbReference type="Proteomes" id="UP000009881">
    <property type="component" value="Unassembled WGS sequence"/>
</dbReference>
<name>K9GNK4_9PROT</name>
<keyword evidence="1" id="KW-1133">Transmembrane helix</keyword>
<feature type="transmembrane region" description="Helical" evidence="1">
    <location>
        <begin position="41"/>
        <end position="61"/>
    </location>
</feature>
<evidence type="ECO:0000256" key="1">
    <source>
        <dbReference type="SAM" id="Phobius"/>
    </source>
</evidence>
<comment type="caution">
    <text evidence="2">The sequence shown here is derived from an EMBL/GenBank/DDBJ whole genome shotgun (WGS) entry which is preliminary data.</text>
</comment>
<sequence length="88" mass="9279">MDEQTKPWWQSRAVWGGIVALGATILQAINPQLQLDDETRGGLVDALLAVAQGAGALMAIYGRVAAKNRVSVRSGPQKDTPPTQPNAA</sequence>
<dbReference type="OrthoDB" id="7508901at2"/>
<evidence type="ECO:0000313" key="3">
    <source>
        <dbReference type="Proteomes" id="UP000009881"/>
    </source>
</evidence>
<keyword evidence="3" id="KW-1185">Reference proteome</keyword>
<reference evidence="2 3" key="1">
    <citation type="journal article" date="2013" name="Genome Announc.">
        <title>Draft Genome Sequence of an Alphaproteobacterium, Caenispirillum salinarum AK4(T), Isolated from a Solar Saltern.</title>
        <authorList>
            <person name="Khatri I."/>
            <person name="Singh A."/>
            <person name="Korpole S."/>
            <person name="Pinnaka A.K."/>
            <person name="Subramanian S."/>
        </authorList>
    </citation>
    <scope>NUCLEOTIDE SEQUENCE [LARGE SCALE GENOMIC DNA]</scope>
    <source>
        <strain evidence="2 3">AK4</strain>
    </source>
</reference>
<evidence type="ECO:0000313" key="2">
    <source>
        <dbReference type="EMBL" id="EKV27545.1"/>
    </source>
</evidence>
<dbReference type="STRING" id="1238182.C882_1391"/>
<protein>
    <recommendedName>
        <fullName evidence="4">Holin</fullName>
    </recommendedName>
</protein>
<feature type="transmembrane region" description="Helical" evidence="1">
    <location>
        <begin position="12"/>
        <end position="29"/>
    </location>
</feature>
<keyword evidence="1" id="KW-0812">Transmembrane</keyword>
<proteinExistence type="predicted"/>
<keyword evidence="1" id="KW-0472">Membrane</keyword>
<organism evidence="2 3">
    <name type="scientific">Caenispirillum salinarum AK4</name>
    <dbReference type="NCBI Taxonomy" id="1238182"/>
    <lineage>
        <taxon>Bacteria</taxon>
        <taxon>Pseudomonadati</taxon>
        <taxon>Pseudomonadota</taxon>
        <taxon>Alphaproteobacteria</taxon>
        <taxon>Rhodospirillales</taxon>
        <taxon>Novispirillaceae</taxon>
        <taxon>Caenispirillum</taxon>
    </lineage>
</organism>
<evidence type="ECO:0008006" key="4">
    <source>
        <dbReference type="Google" id="ProtNLM"/>
    </source>
</evidence>
<dbReference type="AlphaFoldDB" id="K9GNK4"/>
<gene>
    <name evidence="2" type="ORF">C882_1391</name>
</gene>